<dbReference type="RefSeq" id="XP_022732766.1">
    <property type="nucleotide sequence ID" value="XM_022877031.1"/>
</dbReference>
<keyword evidence="3" id="KW-0805">Transcription regulation</keyword>
<dbReference type="Pfam" id="PF00010">
    <property type="entry name" value="HLH"/>
    <property type="match status" value="1"/>
</dbReference>
<sequence length="264" mass="29756">MEHDAEEVWGLRNMQDCVVSEFPSEQSTDELLQFFSINPGQQDSNNRQKDEQNSIPYEHGNVVSKMISDCSGGKRKIAVGVNDGNPTDNKKKKIIHRDIERQRRQEMTTLHSTLRSRLPLEYLKGKRSISDHMQEAVKYIKHLQNKITELSDKRDELKRSSNLQTPSSSMMEARPDCSKDSTVQVRACSIGVEITMNTGLRRGLPLSNVLDVIAAQGLSVVQCISARANERVLHTIVLEVNGGRSIELSELQHELTKLILHSPS</sequence>
<evidence type="ECO:0000313" key="10">
    <source>
        <dbReference type="RefSeq" id="XP_022732766.1"/>
    </source>
</evidence>
<evidence type="ECO:0000313" key="9">
    <source>
        <dbReference type="Proteomes" id="UP000515121"/>
    </source>
</evidence>
<dbReference type="PROSITE" id="PS50888">
    <property type="entry name" value="BHLH"/>
    <property type="match status" value="1"/>
</dbReference>
<dbReference type="Gene3D" id="4.10.280.10">
    <property type="entry name" value="Helix-loop-helix DNA-binding domain"/>
    <property type="match status" value="1"/>
</dbReference>
<evidence type="ECO:0000256" key="3">
    <source>
        <dbReference type="ARBA" id="ARBA00023015"/>
    </source>
</evidence>
<feature type="compositionally biased region" description="Polar residues" evidence="7">
    <location>
        <begin position="160"/>
        <end position="170"/>
    </location>
</feature>
<dbReference type="FunFam" id="4.10.280.10:FF:000085">
    <property type="entry name" value="Transcription factor bHLH126"/>
    <property type="match status" value="1"/>
</dbReference>
<dbReference type="InterPro" id="IPR036638">
    <property type="entry name" value="HLH_DNA-bd_sf"/>
</dbReference>
<dbReference type="GeneID" id="111286875"/>
<evidence type="ECO:0000259" key="8">
    <source>
        <dbReference type="PROSITE" id="PS50888"/>
    </source>
</evidence>
<dbReference type="InterPro" id="IPR011598">
    <property type="entry name" value="bHLH_dom"/>
</dbReference>
<dbReference type="PANTHER" id="PTHR13935:SF155">
    <property type="entry name" value="TRANSCRIPTION FACTOR BHLH120-LIKE"/>
    <property type="match status" value="1"/>
</dbReference>
<keyword evidence="9" id="KW-1185">Reference proteome</keyword>
<dbReference type="SMART" id="SM00353">
    <property type="entry name" value="HLH"/>
    <property type="match status" value="1"/>
</dbReference>
<keyword evidence="6" id="KW-0539">Nucleus</keyword>
<dbReference type="KEGG" id="dzi:111286875"/>
<name>A0A6P5XYA5_DURZI</name>
<protein>
    <submittedName>
        <fullName evidence="10">Transcription factor bHLH36-like</fullName>
    </submittedName>
</protein>
<dbReference type="GO" id="GO:0000981">
    <property type="term" value="F:DNA-binding transcription factor activity, RNA polymerase II-specific"/>
    <property type="evidence" value="ECO:0007669"/>
    <property type="project" value="TreeGrafter"/>
</dbReference>
<proteinExistence type="predicted"/>
<evidence type="ECO:0000256" key="5">
    <source>
        <dbReference type="ARBA" id="ARBA00023163"/>
    </source>
</evidence>
<dbReference type="OrthoDB" id="1935281at2759"/>
<dbReference type="GO" id="GO:0046983">
    <property type="term" value="F:protein dimerization activity"/>
    <property type="evidence" value="ECO:0007669"/>
    <property type="project" value="InterPro"/>
</dbReference>
<feature type="region of interest" description="Disordered" evidence="7">
    <location>
        <begin position="152"/>
        <end position="178"/>
    </location>
</feature>
<keyword evidence="5" id="KW-0804">Transcription</keyword>
<gene>
    <name evidence="10" type="primary">LOC111286875</name>
</gene>
<evidence type="ECO:0000256" key="4">
    <source>
        <dbReference type="ARBA" id="ARBA00023125"/>
    </source>
</evidence>
<evidence type="ECO:0000256" key="2">
    <source>
        <dbReference type="ARBA" id="ARBA00011738"/>
    </source>
</evidence>
<dbReference type="AlphaFoldDB" id="A0A6P5XYA5"/>
<dbReference type="Proteomes" id="UP000515121">
    <property type="component" value="Unplaced"/>
</dbReference>
<evidence type="ECO:0000256" key="1">
    <source>
        <dbReference type="ARBA" id="ARBA00004123"/>
    </source>
</evidence>
<organism evidence="9 10">
    <name type="scientific">Durio zibethinus</name>
    <name type="common">Durian</name>
    <dbReference type="NCBI Taxonomy" id="66656"/>
    <lineage>
        <taxon>Eukaryota</taxon>
        <taxon>Viridiplantae</taxon>
        <taxon>Streptophyta</taxon>
        <taxon>Embryophyta</taxon>
        <taxon>Tracheophyta</taxon>
        <taxon>Spermatophyta</taxon>
        <taxon>Magnoliopsida</taxon>
        <taxon>eudicotyledons</taxon>
        <taxon>Gunneridae</taxon>
        <taxon>Pentapetalae</taxon>
        <taxon>rosids</taxon>
        <taxon>malvids</taxon>
        <taxon>Malvales</taxon>
        <taxon>Malvaceae</taxon>
        <taxon>Helicteroideae</taxon>
        <taxon>Durio</taxon>
    </lineage>
</organism>
<evidence type="ECO:0000256" key="7">
    <source>
        <dbReference type="SAM" id="MobiDB-lite"/>
    </source>
</evidence>
<keyword evidence="4" id="KW-0238">DNA-binding</keyword>
<dbReference type="SUPFAM" id="SSF47459">
    <property type="entry name" value="HLH, helix-loop-helix DNA-binding domain"/>
    <property type="match status" value="1"/>
</dbReference>
<dbReference type="CDD" id="cd18914">
    <property type="entry name" value="bHLH_AtORG2_like"/>
    <property type="match status" value="1"/>
</dbReference>
<accession>A0A6P5XYA5</accession>
<reference evidence="10" key="1">
    <citation type="submission" date="2025-08" db="UniProtKB">
        <authorList>
            <consortium name="RefSeq"/>
        </authorList>
    </citation>
    <scope>IDENTIFICATION</scope>
    <source>
        <tissue evidence="10">Fruit stalk</tissue>
    </source>
</reference>
<dbReference type="GO" id="GO:0000977">
    <property type="term" value="F:RNA polymerase II transcription regulatory region sequence-specific DNA binding"/>
    <property type="evidence" value="ECO:0007669"/>
    <property type="project" value="TreeGrafter"/>
</dbReference>
<dbReference type="PANTHER" id="PTHR13935">
    <property type="entry name" value="ACHAETE-SCUTE TRANSCRIPTION FACTOR-RELATED"/>
    <property type="match status" value="1"/>
</dbReference>
<comment type="subcellular location">
    <subcellularLocation>
        <location evidence="1">Nucleus</location>
    </subcellularLocation>
</comment>
<dbReference type="InterPro" id="IPR015660">
    <property type="entry name" value="MASH1/Ascl1a-like"/>
</dbReference>
<feature type="domain" description="BHLH" evidence="8">
    <location>
        <begin position="91"/>
        <end position="143"/>
    </location>
</feature>
<dbReference type="GO" id="GO:0090575">
    <property type="term" value="C:RNA polymerase II transcription regulator complex"/>
    <property type="evidence" value="ECO:0007669"/>
    <property type="project" value="TreeGrafter"/>
</dbReference>
<comment type="subunit">
    <text evidence="2">Homodimer.</text>
</comment>
<evidence type="ECO:0000256" key="6">
    <source>
        <dbReference type="ARBA" id="ARBA00023242"/>
    </source>
</evidence>